<reference evidence="5 6" key="1">
    <citation type="submission" date="2021-05" db="EMBL/GenBank/DDBJ databases">
        <title>Molecular characterization for Shewanella algae harboring chromosomal blaOXA-55-like strains isolated from clinical and environment sample.</title>
        <authorList>
            <person name="Ohama Y."/>
            <person name="Aoki K."/>
            <person name="Harada S."/>
            <person name="Moriya K."/>
            <person name="Ishii Y."/>
            <person name="Tateda K."/>
        </authorList>
    </citation>
    <scope>NUCLEOTIDE SEQUENCE [LARGE SCALE GENOMIC DNA]</scope>
    <source>
        <strain evidence="5 6">MBTL60-118</strain>
    </source>
</reference>
<dbReference type="RefSeq" id="WP_220757257.1">
    <property type="nucleotide sequence ID" value="NZ_BPEU01000022.1"/>
</dbReference>
<dbReference type="EC" id="6.3.5.4" evidence="2"/>
<protein>
    <recommendedName>
        <fullName evidence="2">asparagine synthase (glutamine-hydrolyzing)</fullName>
        <ecNumber evidence="2">6.3.5.4</ecNumber>
    </recommendedName>
</protein>
<dbReference type="PANTHER" id="PTHR43284:SF1">
    <property type="entry name" value="ASPARAGINE SYNTHETASE"/>
    <property type="match status" value="1"/>
</dbReference>
<dbReference type="InterPro" id="IPR014729">
    <property type="entry name" value="Rossmann-like_a/b/a_fold"/>
</dbReference>
<dbReference type="InterPro" id="IPR017932">
    <property type="entry name" value="GATase_2_dom"/>
</dbReference>
<accession>A0ABQ4P779</accession>
<evidence type="ECO:0000259" key="4">
    <source>
        <dbReference type="Pfam" id="PF13537"/>
    </source>
</evidence>
<keyword evidence="6" id="KW-1185">Reference proteome</keyword>
<sequence>MSGIVCQSSTIDLERLDFIEKVGRTFLGRQLHKETLSKKNLNASIVSTPNSSASQAHDDKTGVTILVDGYFVEALGSEQSSAQWFLNIFLELGLDCLGTLNGSFNILILEKNSQQIMLVTDRYGTRPLFYKSSPESFTVAYRSEILVNLGVVPKALNQNMVANTLSHSRIWFGEESFYEGVTSVPAGIIAKWSPYSELELKKYQIKTLYENQKPTIEGLAEVFRDVIKDFSKVPNIGLSLSGGLDSRILLASGFSGPTFTWGYQEGNDEISLAKKCADMSSNPWYFIKLDPSVFLDHSGRGDIVREGLDLFVQSYALDCYPHVAESGVDGLITGLALDFTMAGSYTPTTEDEMTLGECIDFAFSKIEYFKEEERSNLIHSEEVKKKIESINSKIIEQITENYIKTNGVEALQIFFTEHRIRRYIFQRQMWQRTYCEDYIPTFDNRIVDYLANFSLEERANHNIFREVLLKLSEDLALIPYQGTNIPPSAPLKFWRHAENIEAEKEELARNIFYETNGKVFVPYNRYYSNFDEWLRTNADWKSTVRNLLLSKTSRLNEYLNRDAVEKMIVEQELGKKTHHGKIVVLMSLEKTLRTFH</sequence>
<evidence type="ECO:0000256" key="3">
    <source>
        <dbReference type="ARBA" id="ARBA00048741"/>
    </source>
</evidence>
<dbReference type="Proteomes" id="UP000773469">
    <property type="component" value="Unassembled WGS sequence"/>
</dbReference>
<comment type="caution">
    <text evidence="5">The sequence shown here is derived from an EMBL/GenBank/DDBJ whole genome shotgun (WGS) entry which is preliminary data.</text>
</comment>
<organism evidence="5 6">
    <name type="scientific">Shewanella colwelliana</name>
    <name type="common">Alteromonas colwelliana</name>
    <dbReference type="NCBI Taxonomy" id="23"/>
    <lineage>
        <taxon>Bacteria</taxon>
        <taxon>Pseudomonadati</taxon>
        <taxon>Pseudomonadota</taxon>
        <taxon>Gammaproteobacteria</taxon>
        <taxon>Alteromonadales</taxon>
        <taxon>Shewanellaceae</taxon>
        <taxon>Shewanella</taxon>
    </lineage>
</organism>
<dbReference type="InterPro" id="IPR029055">
    <property type="entry name" value="Ntn_hydrolases_N"/>
</dbReference>
<evidence type="ECO:0000256" key="2">
    <source>
        <dbReference type="ARBA" id="ARBA00012737"/>
    </source>
</evidence>
<evidence type="ECO:0000313" key="5">
    <source>
        <dbReference type="EMBL" id="GIU43389.1"/>
    </source>
</evidence>
<comment type="pathway">
    <text evidence="1">Amino-acid biosynthesis; L-asparagine biosynthesis; L-asparagine from L-aspartate (L-Gln route): step 1/1.</text>
</comment>
<evidence type="ECO:0000313" key="6">
    <source>
        <dbReference type="Proteomes" id="UP000773469"/>
    </source>
</evidence>
<dbReference type="SUPFAM" id="SSF56235">
    <property type="entry name" value="N-terminal nucleophile aminohydrolases (Ntn hydrolases)"/>
    <property type="match status" value="1"/>
</dbReference>
<proteinExistence type="predicted"/>
<feature type="domain" description="Glutamine amidotransferase type-2" evidence="4">
    <location>
        <begin position="86"/>
        <end position="142"/>
    </location>
</feature>
<dbReference type="Gene3D" id="3.60.20.10">
    <property type="entry name" value="Glutamine Phosphoribosylpyrophosphate, subunit 1, domain 1"/>
    <property type="match status" value="1"/>
</dbReference>
<dbReference type="Gene3D" id="3.40.50.620">
    <property type="entry name" value="HUPs"/>
    <property type="match status" value="1"/>
</dbReference>
<evidence type="ECO:0000256" key="1">
    <source>
        <dbReference type="ARBA" id="ARBA00005187"/>
    </source>
</evidence>
<dbReference type="SUPFAM" id="SSF52402">
    <property type="entry name" value="Adenine nucleotide alpha hydrolases-like"/>
    <property type="match status" value="1"/>
</dbReference>
<dbReference type="EMBL" id="BPEU01000022">
    <property type="protein sequence ID" value="GIU43389.1"/>
    <property type="molecule type" value="Genomic_DNA"/>
</dbReference>
<comment type="catalytic activity">
    <reaction evidence="3">
        <text>L-aspartate + L-glutamine + ATP + H2O = L-asparagine + L-glutamate + AMP + diphosphate + H(+)</text>
        <dbReference type="Rhea" id="RHEA:12228"/>
        <dbReference type="ChEBI" id="CHEBI:15377"/>
        <dbReference type="ChEBI" id="CHEBI:15378"/>
        <dbReference type="ChEBI" id="CHEBI:29985"/>
        <dbReference type="ChEBI" id="CHEBI:29991"/>
        <dbReference type="ChEBI" id="CHEBI:30616"/>
        <dbReference type="ChEBI" id="CHEBI:33019"/>
        <dbReference type="ChEBI" id="CHEBI:58048"/>
        <dbReference type="ChEBI" id="CHEBI:58359"/>
        <dbReference type="ChEBI" id="CHEBI:456215"/>
        <dbReference type="EC" id="6.3.5.4"/>
    </reaction>
</comment>
<dbReference type="InterPro" id="IPR051786">
    <property type="entry name" value="ASN_synthetase/amidase"/>
</dbReference>
<dbReference type="PANTHER" id="PTHR43284">
    <property type="entry name" value="ASPARAGINE SYNTHETASE (GLUTAMINE-HYDROLYZING)"/>
    <property type="match status" value="1"/>
</dbReference>
<gene>
    <name evidence="5" type="ORF">TUM3794_28910</name>
</gene>
<name>A0ABQ4P779_SHECO</name>
<dbReference type="Pfam" id="PF13537">
    <property type="entry name" value="GATase_7"/>
    <property type="match status" value="1"/>
</dbReference>